<protein>
    <submittedName>
        <fullName evidence="1 3">Uncharacterized protein</fullName>
    </submittedName>
</protein>
<organism evidence="3">
    <name type="scientific">Gongylonema pulchrum</name>
    <dbReference type="NCBI Taxonomy" id="637853"/>
    <lineage>
        <taxon>Eukaryota</taxon>
        <taxon>Metazoa</taxon>
        <taxon>Ecdysozoa</taxon>
        <taxon>Nematoda</taxon>
        <taxon>Chromadorea</taxon>
        <taxon>Rhabditida</taxon>
        <taxon>Spirurina</taxon>
        <taxon>Spiruromorpha</taxon>
        <taxon>Spiruroidea</taxon>
        <taxon>Gongylonematidae</taxon>
        <taxon>Gongylonema</taxon>
    </lineage>
</organism>
<name>A0A183DNM3_9BILA</name>
<gene>
    <name evidence="1" type="ORF">GPUH_LOCUS10314</name>
</gene>
<reference evidence="1 2" key="2">
    <citation type="submission" date="2018-11" db="EMBL/GenBank/DDBJ databases">
        <authorList>
            <consortium name="Pathogen Informatics"/>
        </authorList>
    </citation>
    <scope>NUCLEOTIDE SEQUENCE [LARGE SCALE GENOMIC DNA]</scope>
</reference>
<sequence length="107" mass="12115">MEEKVALATVLRRFEVISTLSEEENRALPEVSLKPSRGFPIRTKFRAKAHDYTGKPGILLPGLRYAAVSSQWGERDKTALHPNSSLFYRPIRLLIAHNLLLTKADMI</sequence>
<evidence type="ECO:0000313" key="2">
    <source>
        <dbReference type="Proteomes" id="UP000271098"/>
    </source>
</evidence>
<proteinExistence type="predicted"/>
<evidence type="ECO:0000313" key="1">
    <source>
        <dbReference type="EMBL" id="VDN17276.1"/>
    </source>
</evidence>
<dbReference type="WBParaSite" id="GPUH_0001032701-mRNA-1">
    <property type="protein sequence ID" value="GPUH_0001032701-mRNA-1"/>
    <property type="gene ID" value="GPUH_0001032701"/>
</dbReference>
<dbReference type="EMBL" id="UYRT01077922">
    <property type="protein sequence ID" value="VDN17276.1"/>
    <property type="molecule type" value="Genomic_DNA"/>
</dbReference>
<accession>A0A183DNM3</accession>
<reference evidence="3" key="1">
    <citation type="submission" date="2016-06" db="UniProtKB">
        <authorList>
            <consortium name="WormBaseParasite"/>
        </authorList>
    </citation>
    <scope>IDENTIFICATION</scope>
</reference>
<dbReference type="Proteomes" id="UP000271098">
    <property type="component" value="Unassembled WGS sequence"/>
</dbReference>
<dbReference type="AlphaFoldDB" id="A0A183DNM3"/>
<evidence type="ECO:0000313" key="3">
    <source>
        <dbReference type="WBParaSite" id="GPUH_0001032701-mRNA-1"/>
    </source>
</evidence>
<keyword evidence="2" id="KW-1185">Reference proteome</keyword>